<evidence type="ECO:0000256" key="2">
    <source>
        <dbReference type="ARBA" id="ARBA00022723"/>
    </source>
</evidence>
<evidence type="ECO:0000256" key="4">
    <source>
        <dbReference type="PROSITE-ProRule" id="PRU00433"/>
    </source>
</evidence>
<evidence type="ECO:0000256" key="5">
    <source>
        <dbReference type="SAM" id="SignalP"/>
    </source>
</evidence>
<feature type="chain" id="PRO_5037627626" evidence="5">
    <location>
        <begin position="20"/>
        <end position="109"/>
    </location>
</feature>
<dbReference type="PROSITE" id="PS51007">
    <property type="entry name" value="CYTC"/>
    <property type="match status" value="1"/>
</dbReference>
<evidence type="ECO:0000259" key="6">
    <source>
        <dbReference type="PROSITE" id="PS51007"/>
    </source>
</evidence>
<dbReference type="AlphaFoldDB" id="A0A936K7C3"/>
<dbReference type="SUPFAM" id="SSF46626">
    <property type="entry name" value="Cytochrome c"/>
    <property type="match status" value="1"/>
</dbReference>
<name>A0A936K7C3_9BACT</name>
<dbReference type="EMBL" id="JADKCH010000033">
    <property type="protein sequence ID" value="MBK8574011.1"/>
    <property type="molecule type" value="Genomic_DNA"/>
</dbReference>
<evidence type="ECO:0000256" key="3">
    <source>
        <dbReference type="ARBA" id="ARBA00023004"/>
    </source>
</evidence>
<dbReference type="InterPro" id="IPR036909">
    <property type="entry name" value="Cyt_c-like_dom_sf"/>
</dbReference>
<protein>
    <submittedName>
        <fullName evidence="7">Cytochrome c</fullName>
    </submittedName>
</protein>
<feature type="signal peptide" evidence="5">
    <location>
        <begin position="1"/>
        <end position="19"/>
    </location>
</feature>
<evidence type="ECO:0000313" key="7">
    <source>
        <dbReference type="EMBL" id="MBK8574011.1"/>
    </source>
</evidence>
<gene>
    <name evidence="7" type="ORF">IPN91_15635</name>
</gene>
<dbReference type="Proteomes" id="UP000709959">
    <property type="component" value="Unassembled WGS sequence"/>
</dbReference>
<dbReference type="InterPro" id="IPR009056">
    <property type="entry name" value="Cyt_c-like_dom"/>
</dbReference>
<dbReference type="GO" id="GO:0046872">
    <property type="term" value="F:metal ion binding"/>
    <property type="evidence" value="ECO:0007669"/>
    <property type="project" value="UniProtKB-KW"/>
</dbReference>
<dbReference type="GO" id="GO:0020037">
    <property type="term" value="F:heme binding"/>
    <property type="evidence" value="ECO:0007669"/>
    <property type="project" value="InterPro"/>
</dbReference>
<reference evidence="7 8" key="1">
    <citation type="submission" date="2020-10" db="EMBL/GenBank/DDBJ databases">
        <title>Connecting structure to function with the recovery of over 1000 high-quality activated sludge metagenome-assembled genomes encoding full-length rRNA genes using long-read sequencing.</title>
        <authorList>
            <person name="Singleton C.M."/>
            <person name="Petriglieri F."/>
            <person name="Kristensen J.M."/>
            <person name="Kirkegaard R.H."/>
            <person name="Michaelsen T.Y."/>
            <person name="Andersen M.H."/>
            <person name="Karst S.M."/>
            <person name="Dueholm M.S."/>
            <person name="Nielsen P.H."/>
            <person name="Albertsen M."/>
        </authorList>
    </citation>
    <scope>NUCLEOTIDE SEQUENCE [LARGE SCALE GENOMIC DNA]</scope>
    <source>
        <strain evidence="7">OdNE_18-Q3-R46-58_MAXAC.008</strain>
    </source>
</reference>
<feature type="domain" description="Cytochrome c" evidence="6">
    <location>
        <begin position="19"/>
        <end position="103"/>
    </location>
</feature>
<accession>A0A936K7C3</accession>
<keyword evidence="3 4" id="KW-0408">Iron</keyword>
<keyword evidence="2 4" id="KW-0479">Metal-binding</keyword>
<dbReference type="Gene3D" id="1.10.760.10">
    <property type="entry name" value="Cytochrome c-like domain"/>
    <property type="match status" value="1"/>
</dbReference>
<dbReference type="GO" id="GO:0009055">
    <property type="term" value="F:electron transfer activity"/>
    <property type="evidence" value="ECO:0007669"/>
    <property type="project" value="InterPro"/>
</dbReference>
<evidence type="ECO:0000256" key="1">
    <source>
        <dbReference type="ARBA" id="ARBA00022617"/>
    </source>
</evidence>
<comment type="caution">
    <text evidence="7">The sequence shown here is derived from an EMBL/GenBank/DDBJ whole genome shotgun (WGS) entry which is preliminary data.</text>
</comment>
<dbReference type="Pfam" id="PF13442">
    <property type="entry name" value="Cytochrome_CBB3"/>
    <property type="match status" value="1"/>
</dbReference>
<proteinExistence type="predicted"/>
<organism evidence="7 8">
    <name type="scientific">Candidatus Geothrix odensensis</name>
    <dbReference type="NCBI Taxonomy" id="2954440"/>
    <lineage>
        <taxon>Bacteria</taxon>
        <taxon>Pseudomonadati</taxon>
        <taxon>Acidobacteriota</taxon>
        <taxon>Holophagae</taxon>
        <taxon>Holophagales</taxon>
        <taxon>Holophagaceae</taxon>
        <taxon>Geothrix</taxon>
    </lineage>
</organism>
<keyword evidence="5" id="KW-0732">Signal</keyword>
<evidence type="ECO:0000313" key="8">
    <source>
        <dbReference type="Proteomes" id="UP000709959"/>
    </source>
</evidence>
<keyword evidence="1 4" id="KW-0349">Heme</keyword>
<sequence>MISRAAALLLAFSTLPLTAEVRDLKAFFQERCAVCHGPDGTGRGASGARLGGRNLAEARWLARQEEAGLVASILKGRGAMPGFRRQLSEAEARRLVKEFIRPVAARKRP</sequence>